<accession>A0AAN7S2X6</accession>
<comment type="caution">
    <text evidence="1">The sequence shown here is derived from an EMBL/GenBank/DDBJ whole genome shotgun (WGS) entry which is preliminary data.</text>
</comment>
<reference evidence="1 2" key="1">
    <citation type="journal article" date="2023" name="J. Hered.">
        <title>Chromosome-level genome of the wood stork (Mycteria americana) provides insight into avian chromosome evolution.</title>
        <authorList>
            <person name="Flamio R. Jr."/>
            <person name="Ramstad K.M."/>
        </authorList>
    </citation>
    <scope>NUCLEOTIDE SEQUENCE [LARGE SCALE GENOMIC DNA]</scope>
    <source>
        <strain evidence="1">JAX WOST 10</strain>
    </source>
</reference>
<protein>
    <submittedName>
        <fullName evidence="1">Uncharacterized protein</fullName>
    </submittedName>
</protein>
<organism evidence="1 2">
    <name type="scientific">Mycteria americana</name>
    <name type="common">Wood stork</name>
    <dbReference type="NCBI Taxonomy" id="33587"/>
    <lineage>
        <taxon>Eukaryota</taxon>
        <taxon>Metazoa</taxon>
        <taxon>Chordata</taxon>
        <taxon>Craniata</taxon>
        <taxon>Vertebrata</taxon>
        <taxon>Euteleostomi</taxon>
        <taxon>Archelosauria</taxon>
        <taxon>Archosauria</taxon>
        <taxon>Dinosauria</taxon>
        <taxon>Saurischia</taxon>
        <taxon>Theropoda</taxon>
        <taxon>Coelurosauria</taxon>
        <taxon>Aves</taxon>
        <taxon>Neognathae</taxon>
        <taxon>Neoaves</taxon>
        <taxon>Aequornithes</taxon>
        <taxon>Ciconiiformes</taxon>
        <taxon>Ciconiidae</taxon>
        <taxon>Mycteria</taxon>
    </lineage>
</organism>
<dbReference type="EMBL" id="JAUNZN010000002">
    <property type="protein sequence ID" value="KAK4826457.1"/>
    <property type="molecule type" value="Genomic_DNA"/>
</dbReference>
<dbReference type="AlphaFoldDB" id="A0AAN7S2X6"/>
<evidence type="ECO:0000313" key="2">
    <source>
        <dbReference type="Proteomes" id="UP001333110"/>
    </source>
</evidence>
<gene>
    <name evidence="1" type="ORF">QYF61_009184</name>
</gene>
<sequence>MWCLGTWCSGGLGSARLTVGLDDLKGLRSKAENVKDHLKLEGDVEEVAVVHGGGQVGSGAWRCGSLASLRLLDSTTPNSEFPTEPVLRSLLGKKAITAWVGSTPQPKDSAWVVAKLRLRMSQNELCCQPVTGDATKPKGQA</sequence>
<name>A0AAN7S2X6_MYCAM</name>
<evidence type="ECO:0000313" key="1">
    <source>
        <dbReference type="EMBL" id="KAK4826457.1"/>
    </source>
</evidence>
<dbReference type="Proteomes" id="UP001333110">
    <property type="component" value="Unassembled WGS sequence"/>
</dbReference>
<keyword evidence="2" id="KW-1185">Reference proteome</keyword>
<proteinExistence type="predicted"/>